<comment type="cofactor">
    <cofactor evidence="11">
        <name>Mg(2+)</name>
        <dbReference type="ChEBI" id="CHEBI:18420"/>
    </cofactor>
</comment>
<comment type="catalytic activity">
    <reaction evidence="11">
        <text>L-seryl-[protein] + ATP = O-phospho-L-seryl-[protein] + ADP + H(+)</text>
        <dbReference type="Rhea" id="RHEA:17989"/>
        <dbReference type="Rhea" id="RHEA-COMP:9863"/>
        <dbReference type="Rhea" id="RHEA-COMP:11604"/>
        <dbReference type="ChEBI" id="CHEBI:15378"/>
        <dbReference type="ChEBI" id="CHEBI:29999"/>
        <dbReference type="ChEBI" id="CHEBI:30616"/>
        <dbReference type="ChEBI" id="CHEBI:83421"/>
        <dbReference type="ChEBI" id="CHEBI:456216"/>
        <dbReference type="EC" id="2.7.11.1"/>
    </reaction>
</comment>
<dbReference type="EMBL" id="JAXCLA010000001">
    <property type="protein sequence ID" value="MDY0743134.1"/>
    <property type="molecule type" value="Genomic_DNA"/>
</dbReference>
<evidence type="ECO:0000256" key="2">
    <source>
        <dbReference type="ARBA" id="ARBA00022527"/>
    </source>
</evidence>
<evidence type="ECO:0000256" key="1">
    <source>
        <dbReference type="ARBA" id="ARBA00022490"/>
    </source>
</evidence>
<evidence type="ECO:0000256" key="10">
    <source>
        <dbReference type="ARBA" id="ARBA00023016"/>
    </source>
</evidence>
<dbReference type="PANTHER" id="PTHR39573">
    <property type="entry name" value="STRESS RESPONSE KINASE A"/>
    <property type="match status" value="1"/>
</dbReference>
<keyword evidence="5 11" id="KW-0479">Metal-binding</keyword>
<reference evidence="13 14" key="1">
    <citation type="submission" date="2023-11" db="EMBL/GenBank/DDBJ databases">
        <title>Paucibacter sp. nov., isolated from fresh soil in Korea.</title>
        <authorList>
            <person name="Le N.T.T."/>
        </authorList>
    </citation>
    <scope>NUCLEOTIDE SEQUENCE [LARGE SCALE GENOMIC DNA]</scope>
    <source>
        <strain evidence="13 14">R3-3</strain>
    </source>
</reference>
<dbReference type="InterPro" id="IPR032882">
    <property type="entry name" value="SrkA/RdoA"/>
</dbReference>
<keyword evidence="10 11" id="KW-0346">Stress response</keyword>
<comment type="subunit">
    <text evidence="11">Monomer.</text>
</comment>
<keyword evidence="2 11" id="KW-0723">Serine/threonine-protein kinase</keyword>
<dbReference type="InterPro" id="IPR002575">
    <property type="entry name" value="Aminoglycoside_PTrfase"/>
</dbReference>
<dbReference type="RefSeq" id="WP_320420975.1">
    <property type="nucleotide sequence ID" value="NZ_JAXCLA010000001.1"/>
</dbReference>
<dbReference type="Proteomes" id="UP001285263">
    <property type="component" value="Unassembled WGS sequence"/>
</dbReference>
<comment type="subcellular location">
    <subcellularLocation>
        <location evidence="11">Cytoplasm</location>
    </subcellularLocation>
</comment>
<feature type="binding site" evidence="11">
    <location>
        <position position="227"/>
    </location>
    <ligand>
        <name>Mg(2+)</name>
        <dbReference type="ChEBI" id="CHEBI:18420"/>
    </ligand>
</feature>
<evidence type="ECO:0000256" key="4">
    <source>
        <dbReference type="ARBA" id="ARBA00022679"/>
    </source>
</evidence>
<feature type="site" description="ATP" evidence="11">
    <location>
        <position position="38"/>
    </location>
</feature>
<feature type="active site" evidence="11">
    <location>
        <position position="227"/>
    </location>
</feature>
<accession>A0ABU5DA48</accession>
<keyword evidence="9 11" id="KW-0460">Magnesium</keyword>
<dbReference type="Gene3D" id="3.30.200.70">
    <property type="match status" value="1"/>
</dbReference>
<dbReference type="SUPFAM" id="SSF56112">
    <property type="entry name" value="Protein kinase-like (PK-like)"/>
    <property type="match status" value="1"/>
</dbReference>
<evidence type="ECO:0000256" key="7">
    <source>
        <dbReference type="ARBA" id="ARBA00022777"/>
    </source>
</evidence>
<name>A0ABU5DA48_9BURK</name>
<comment type="catalytic activity">
    <reaction evidence="11">
        <text>L-threonyl-[protein] + ATP = O-phospho-L-threonyl-[protein] + ADP + H(+)</text>
        <dbReference type="Rhea" id="RHEA:46608"/>
        <dbReference type="Rhea" id="RHEA-COMP:11060"/>
        <dbReference type="Rhea" id="RHEA-COMP:11605"/>
        <dbReference type="ChEBI" id="CHEBI:15378"/>
        <dbReference type="ChEBI" id="CHEBI:30013"/>
        <dbReference type="ChEBI" id="CHEBI:30616"/>
        <dbReference type="ChEBI" id="CHEBI:61977"/>
        <dbReference type="ChEBI" id="CHEBI:456216"/>
        <dbReference type="EC" id="2.7.11.1"/>
    </reaction>
</comment>
<feature type="domain" description="Aminoglycoside phosphotransferase" evidence="12">
    <location>
        <begin position="38"/>
        <end position="273"/>
    </location>
</feature>
<keyword evidence="6 11" id="KW-0547">Nucleotide-binding</keyword>
<evidence type="ECO:0000313" key="14">
    <source>
        <dbReference type="Proteomes" id="UP001285263"/>
    </source>
</evidence>
<dbReference type="Gene3D" id="1.10.510.10">
    <property type="entry name" value="Transferase(Phosphotransferase) domain 1"/>
    <property type="match status" value="1"/>
</dbReference>
<evidence type="ECO:0000256" key="6">
    <source>
        <dbReference type="ARBA" id="ARBA00022741"/>
    </source>
</evidence>
<evidence type="ECO:0000313" key="13">
    <source>
        <dbReference type="EMBL" id="MDY0743134.1"/>
    </source>
</evidence>
<dbReference type="HAMAP" id="MF_01497">
    <property type="entry name" value="SrkA_kinase"/>
    <property type="match status" value="1"/>
</dbReference>
<dbReference type="NCBIfam" id="NF008738">
    <property type="entry name" value="PRK11768.1"/>
    <property type="match status" value="1"/>
</dbReference>
<feature type="binding site" evidence="11">
    <location>
        <position position="214"/>
    </location>
    <ligand>
        <name>Mg(2+)</name>
        <dbReference type="ChEBI" id="CHEBI:18420"/>
    </ligand>
</feature>
<keyword evidence="3 11" id="KW-0597">Phosphoprotein</keyword>
<evidence type="ECO:0000256" key="11">
    <source>
        <dbReference type="HAMAP-Rule" id="MF_01497"/>
    </source>
</evidence>
<evidence type="ECO:0000256" key="3">
    <source>
        <dbReference type="ARBA" id="ARBA00022553"/>
    </source>
</evidence>
<comment type="similarity">
    <text evidence="11">Belongs to the SrkA/RdoA protein kinase family.</text>
</comment>
<comment type="function">
    <text evidence="11">A protein kinase that phosphorylates Ser and Thr residues. Probably acts to suppress the effects of stress linked to accumulation of reactive oxygen species. Probably involved in the extracytoplasmic stress response.</text>
</comment>
<feature type="active site" description="Proton acceptor" evidence="11">
    <location>
        <position position="209"/>
    </location>
</feature>
<dbReference type="PANTHER" id="PTHR39573:SF1">
    <property type="entry name" value="STRESS RESPONSE KINASE A"/>
    <property type="match status" value="1"/>
</dbReference>
<proteinExistence type="inferred from homology"/>
<keyword evidence="7 11" id="KW-0418">Kinase</keyword>
<dbReference type="Gene3D" id="1.20.1270.170">
    <property type="match status" value="1"/>
</dbReference>
<dbReference type="Pfam" id="PF01636">
    <property type="entry name" value="APH"/>
    <property type="match status" value="1"/>
</dbReference>
<gene>
    <name evidence="11" type="primary">srkA</name>
    <name evidence="13" type="ORF">SNE35_01385</name>
</gene>
<evidence type="ECO:0000256" key="8">
    <source>
        <dbReference type="ARBA" id="ARBA00022840"/>
    </source>
</evidence>
<keyword evidence="1 11" id="KW-0963">Cytoplasm</keyword>
<keyword evidence="14" id="KW-1185">Reference proteome</keyword>
<keyword evidence="8 11" id="KW-0067">ATP-binding</keyword>
<sequence length="347" mass="38783">MKEQDINAAFGTLTPEFMLDALDAAGLHGDGRMLQLNSYENRVLQVHLEDGPKFGGVAVAKFYRPGRWSDAQILEEHAFAADLAEAEVPVAAPWMLGDSTLRHDGGQRFAVTGRQGGRGPELEDPKVLTWIGRLLGRLHNVGAQKPFEHRMRWASAEPGIVARDWLLANESIPLEIQAAWTSTVDQCLATIQQAFDAIPDLQTLRLHGDCHPGNILWTPDKGPHFVDLDDAVTGPAIQDLWMLLSGDALSIRQQLACVLEGYETVREFDRRELALIEPLRTLRMIHHSAWLARRWSDPAFPLAFPWFGTPNYWNDEVVKLKEQLDAMGTSPPAPQAPVDDDYVFWDA</sequence>
<comment type="caution">
    <text evidence="13">The sequence shown here is derived from an EMBL/GenBank/DDBJ whole genome shotgun (WGS) entry which is preliminary data.</text>
</comment>
<keyword evidence="4 11" id="KW-0808">Transferase</keyword>
<dbReference type="InterPro" id="IPR011009">
    <property type="entry name" value="Kinase-like_dom_sf"/>
</dbReference>
<evidence type="ECO:0000256" key="9">
    <source>
        <dbReference type="ARBA" id="ARBA00022842"/>
    </source>
</evidence>
<protein>
    <recommendedName>
        <fullName evidence="11">Stress response kinase A</fullName>
        <ecNumber evidence="11">2.7.11.1</ecNumber>
    </recommendedName>
    <alternativeName>
        <fullName evidence="11">Serine/threonine-protein kinase SrkA</fullName>
    </alternativeName>
</protein>
<dbReference type="EC" id="2.7.11.1" evidence="11"/>
<evidence type="ECO:0000256" key="5">
    <source>
        <dbReference type="ARBA" id="ARBA00022723"/>
    </source>
</evidence>
<organism evidence="13 14">
    <name type="scientific">Roseateles agri</name>
    <dbReference type="NCBI Taxonomy" id="3098619"/>
    <lineage>
        <taxon>Bacteria</taxon>
        <taxon>Pseudomonadati</taxon>
        <taxon>Pseudomonadota</taxon>
        <taxon>Betaproteobacteria</taxon>
        <taxon>Burkholderiales</taxon>
        <taxon>Sphaerotilaceae</taxon>
        <taxon>Roseateles</taxon>
    </lineage>
</organism>
<dbReference type="GO" id="GO:0004674">
    <property type="term" value="F:protein serine/threonine kinase activity"/>
    <property type="evidence" value="ECO:0007669"/>
    <property type="project" value="UniProtKB-KW"/>
</dbReference>
<evidence type="ECO:0000259" key="12">
    <source>
        <dbReference type="Pfam" id="PF01636"/>
    </source>
</evidence>